<evidence type="ECO:0000256" key="2">
    <source>
        <dbReference type="ARBA" id="ARBA00022679"/>
    </source>
</evidence>
<keyword evidence="4 7" id="KW-0418">Kinase</keyword>
<proteinExistence type="predicted"/>
<keyword evidence="2 7" id="KW-0808">Transferase</keyword>
<evidence type="ECO:0000313" key="7">
    <source>
        <dbReference type="EMBL" id="HIY21120.1"/>
    </source>
</evidence>
<dbReference type="GO" id="GO:0009443">
    <property type="term" value="P:pyridoxal 5'-phosphate salvage"/>
    <property type="evidence" value="ECO:0007669"/>
    <property type="project" value="InterPro"/>
</dbReference>
<keyword evidence="5" id="KW-0067">ATP-binding</keyword>
<dbReference type="PANTHER" id="PTHR10534:SF2">
    <property type="entry name" value="PYRIDOXAL KINASE"/>
    <property type="match status" value="1"/>
</dbReference>
<dbReference type="Gene3D" id="3.40.1190.20">
    <property type="match status" value="1"/>
</dbReference>
<evidence type="ECO:0000256" key="4">
    <source>
        <dbReference type="ARBA" id="ARBA00022777"/>
    </source>
</evidence>
<dbReference type="GO" id="GO:0008478">
    <property type="term" value="F:pyridoxal kinase activity"/>
    <property type="evidence" value="ECO:0007669"/>
    <property type="project" value="UniProtKB-EC"/>
</dbReference>
<dbReference type="InterPro" id="IPR004625">
    <property type="entry name" value="PyrdxlKinase"/>
</dbReference>
<evidence type="ECO:0000313" key="8">
    <source>
        <dbReference type="Proteomes" id="UP000823868"/>
    </source>
</evidence>
<dbReference type="GO" id="GO:0005524">
    <property type="term" value="F:ATP binding"/>
    <property type="evidence" value="ECO:0007669"/>
    <property type="project" value="UniProtKB-KW"/>
</dbReference>
<organism evidence="7 8">
    <name type="scientific">Candidatus Flavonifractor merdigallinarum</name>
    <dbReference type="NCBI Taxonomy" id="2838589"/>
    <lineage>
        <taxon>Bacteria</taxon>
        <taxon>Bacillati</taxon>
        <taxon>Bacillota</taxon>
        <taxon>Clostridia</taxon>
        <taxon>Eubacteriales</taxon>
        <taxon>Oscillospiraceae</taxon>
        <taxon>Flavonifractor</taxon>
    </lineage>
</organism>
<protein>
    <recommendedName>
        <fullName evidence="1">pyridoxal kinase</fullName>
        <ecNumber evidence="1">2.7.1.35</ecNumber>
    </recommendedName>
</protein>
<dbReference type="EC" id="2.7.1.35" evidence="1"/>
<dbReference type="AlphaFoldDB" id="A0A9D1Y8A0"/>
<dbReference type="InterPro" id="IPR013749">
    <property type="entry name" value="PM/HMP-P_kinase-1"/>
</dbReference>
<sequence>MKQAPQVAAIHDLSGFGRCSMGIVLPVLSAMGNRCSTLLTAYLSAHTAYPPSDRSVFLDLTDRMEPVWSHWEELGARFDAIYSGFLGSVEQIDLLRTFVTRFRGAHTLVLVDPVMGDHGRPYATYTSEMCARMGSLAAEADLITPNLTEAALLLGEPYEAAPTTQAAAAQWLRRLSMDGKRSVVITGLCLTPGQVGAGSLDRTTGAISFAQAPEVPGHFPGTGDLFSSVLLGELLRGRSLETACARAVSFVQCCAAYTLQLDTPLLDGVEFEPLLRQLME</sequence>
<evidence type="ECO:0000256" key="5">
    <source>
        <dbReference type="ARBA" id="ARBA00022840"/>
    </source>
</evidence>
<reference evidence="7" key="1">
    <citation type="journal article" date="2021" name="PeerJ">
        <title>Extensive microbial diversity within the chicken gut microbiome revealed by metagenomics and culture.</title>
        <authorList>
            <person name="Gilroy R."/>
            <person name="Ravi A."/>
            <person name="Getino M."/>
            <person name="Pursley I."/>
            <person name="Horton D.L."/>
            <person name="Alikhan N.F."/>
            <person name="Baker D."/>
            <person name="Gharbi K."/>
            <person name="Hall N."/>
            <person name="Watson M."/>
            <person name="Adriaenssens E.M."/>
            <person name="Foster-Nyarko E."/>
            <person name="Jarju S."/>
            <person name="Secka A."/>
            <person name="Antonio M."/>
            <person name="Oren A."/>
            <person name="Chaudhuri R.R."/>
            <person name="La Ragione R."/>
            <person name="Hildebrand F."/>
            <person name="Pallen M.J."/>
        </authorList>
    </citation>
    <scope>NUCLEOTIDE SEQUENCE</scope>
    <source>
        <strain evidence="7">ChiBcec16_6824</strain>
    </source>
</reference>
<evidence type="ECO:0000256" key="1">
    <source>
        <dbReference type="ARBA" id="ARBA00012104"/>
    </source>
</evidence>
<evidence type="ECO:0000256" key="3">
    <source>
        <dbReference type="ARBA" id="ARBA00022741"/>
    </source>
</evidence>
<comment type="caution">
    <text evidence="7">The sequence shown here is derived from an EMBL/GenBank/DDBJ whole genome shotgun (WGS) entry which is preliminary data.</text>
</comment>
<dbReference type="EMBL" id="DXDX01000077">
    <property type="protein sequence ID" value="HIY21120.1"/>
    <property type="molecule type" value="Genomic_DNA"/>
</dbReference>
<name>A0A9D1Y8A0_9FIRM</name>
<reference evidence="7" key="2">
    <citation type="submission" date="2021-04" db="EMBL/GenBank/DDBJ databases">
        <authorList>
            <person name="Gilroy R."/>
        </authorList>
    </citation>
    <scope>NUCLEOTIDE SEQUENCE</scope>
    <source>
        <strain evidence="7">ChiBcec16_6824</strain>
    </source>
</reference>
<keyword evidence="3" id="KW-0547">Nucleotide-binding</keyword>
<evidence type="ECO:0000259" key="6">
    <source>
        <dbReference type="Pfam" id="PF08543"/>
    </source>
</evidence>
<dbReference type="Pfam" id="PF08543">
    <property type="entry name" value="Phos_pyr_kin"/>
    <property type="match status" value="1"/>
</dbReference>
<dbReference type="InterPro" id="IPR029056">
    <property type="entry name" value="Ribokinase-like"/>
</dbReference>
<dbReference type="SUPFAM" id="SSF53613">
    <property type="entry name" value="Ribokinase-like"/>
    <property type="match status" value="1"/>
</dbReference>
<dbReference type="NCBIfam" id="NF005491">
    <property type="entry name" value="PRK07105.1"/>
    <property type="match status" value="1"/>
</dbReference>
<gene>
    <name evidence="7" type="ORF">H9841_04355</name>
</gene>
<dbReference type="PANTHER" id="PTHR10534">
    <property type="entry name" value="PYRIDOXAL KINASE"/>
    <property type="match status" value="1"/>
</dbReference>
<dbReference type="GO" id="GO:0005829">
    <property type="term" value="C:cytosol"/>
    <property type="evidence" value="ECO:0007669"/>
    <property type="project" value="TreeGrafter"/>
</dbReference>
<accession>A0A9D1Y8A0</accession>
<feature type="domain" description="Pyridoxamine kinase/Phosphomethylpyrimidine kinase" evidence="6">
    <location>
        <begin position="77"/>
        <end position="261"/>
    </location>
</feature>
<dbReference type="Proteomes" id="UP000823868">
    <property type="component" value="Unassembled WGS sequence"/>
</dbReference>